<dbReference type="EMBL" id="AE013598">
    <property type="protein sequence ID" value="AAW75313.1"/>
    <property type="molecule type" value="Genomic_DNA"/>
</dbReference>
<evidence type="ECO:0000313" key="2">
    <source>
        <dbReference type="Proteomes" id="UP000006735"/>
    </source>
</evidence>
<dbReference type="STRING" id="291331.XOO2059"/>
<reference evidence="1 2" key="1">
    <citation type="journal article" date="2005" name="Nucleic Acids Res.">
        <title>The genome sequence of Xanthomonas oryzae pathovar oryzae KACC10331, the bacterial blight pathogen of rice.</title>
        <authorList>
            <person name="Lee B.M."/>
            <person name="Park Y.J."/>
            <person name="Park D.S."/>
            <person name="Kang H.W."/>
            <person name="Kim J.G."/>
            <person name="Song E.S."/>
            <person name="Park I.C."/>
            <person name="Yoon U.H."/>
            <person name="Hahn J.H."/>
            <person name="Koo B.S."/>
            <person name="Lee G.B."/>
            <person name="Kim H."/>
            <person name="Park H.S."/>
            <person name="Yoon K.O."/>
            <person name="Kim J.H."/>
            <person name="Jung C.H."/>
            <person name="Koh N.H."/>
            <person name="Seo J.S."/>
            <person name="Go S.J."/>
        </authorList>
    </citation>
    <scope>NUCLEOTIDE SEQUENCE [LARGE SCALE GENOMIC DNA]</scope>
    <source>
        <strain evidence="2">KACC10331 / KXO85</strain>
    </source>
</reference>
<dbReference type="AlphaFoldDB" id="Q5H158"/>
<protein>
    <submittedName>
        <fullName evidence="1">Uncharacterized protein</fullName>
    </submittedName>
</protein>
<proteinExistence type="predicted"/>
<evidence type="ECO:0000313" key="1">
    <source>
        <dbReference type="EMBL" id="AAW75313.1"/>
    </source>
</evidence>
<dbReference type="HOGENOM" id="CLU_190073_0_0_6"/>
<organism evidence="1 2">
    <name type="scientific">Xanthomonas oryzae pv. oryzae (strain KACC10331 / KXO85)</name>
    <dbReference type="NCBI Taxonomy" id="291331"/>
    <lineage>
        <taxon>Bacteria</taxon>
        <taxon>Pseudomonadati</taxon>
        <taxon>Pseudomonadota</taxon>
        <taxon>Gammaproteobacteria</taxon>
        <taxon>Lysobacterales</taxon>
        <taxon>Lysobacteraceae</taxon>
        <taxon>Xanthomonas</taxon>
    </lineage>
</organism>
<gene>
    <name evidence="1" type="ordered locus">XOO2059</name>
</gene>
<name>Q5H158_XANOR</name>
<dbReference type="Proteomes" id="UP000006735">
    <property type="component" value="Chromosome"/>
</dbReference>
<accession>Q5H158</accession>
<keyword evidence="2" id="KW-1185">Reference proteome</keyword>
<sequence length="88" mass="9654">MCRQTNDGFFQDAGELLMKLLVSATLSGNADQIGNKIEAEADTFKNKAMQVCDQLATLRTAQNAAAQLVPAFAPYSRLTQNDIDDCRR</sequence>
<dbReference type="KEGG" id="xoo:XOO2059"/>